<accession>A0A8S9XE26</accession>
<evidence type="ECO:0000313" key="1">
    <source>
        <dbReference type="EMBL" id="KAF6207237.1"/>
    </source>
</evidence>
<evidence type="ECO:0008006" key="3">
    <source>
        <dbReference type="Google" id="ProtNLM"/>
    </source>
</evidence>
<comment type="caution">
    <text evidence="1">The sequence shown here is derived from an EMBL/GenBank/DDBJ whole genome shotgun (WGS) entry which is preliminary data.</text>
</comment>
<dbReference type="Pfam" id="PF11901">
    <property type="entry name" value="DM9"/>
    <property type="match status" value="1"/>
</dbReference>
<evidence type="ECO:0000313" key="2">
    <source>
        <dbReference type="Proteomes" id="UP000466442"/>
    </source>
</evidence>
<dbReference type="AlphaFoldDB" id="A0A8S9XE26"/>
<protein>
    <recommendedName>
        <fullName evidence="3">SUEL-type lectin domain-containing protein</fullName>
    </recommendedName>
</protein>
<dbReference type="EMBL" id="WIXP02000008">
    <property type="protein sequence ID" value="KAF6207237.1"/>
    <property type="molecule type" value="Genomic_DNA"/>
</dbReference>
<dbReference type="InterPro" id="IPR043159">
    <property type="entry name" value="Lectin_gal-bd_sf"/>
</dbReference>
<dbReference type="OrthoDB" id="1925699at2759"/>
<dbReference type="Proteomes" id="UP000466442">
    <property type="component" value="Unassembled WGS sequence"/>
</dbReference>
<keyword evidence="2" id="KW-1185">Reference proteome</keyword>
<dbReference type="Gene3D" id="2.60.120.740">
    <property type="match status" value="1"/>
</dbReference>
<organism evidence="1 2">
    <name type="scientific">Apolygus lucorum</name>
    <name type="common">Small green plant bug</name>
    <name type="synonym">Lygocoris lucorum</name>
    <dbReference type="NCBI Taxonomy" id="248454"/>
    <lineage>
        <taxon>Eukaryota</taxon>
        <taxon>Metazoa</taxon>
        <taxon>Ecdysozoa</taxon>
        <taxon>Arthropoda</taxon>
        <taxon>Hexapoda</taxon>
        <taxon>Insecta</taxon>
        <taxon>Pterygota</taxon>
        <taxon>Neoptera</taxon>
        <taxon>Paraneoptera</taxon>
        <taxon>Hemiptera</taxon>
        <taxon>Heteroptera</taxon>
        <taxon>Panheteroptera</taxon>
        <taxon>Cimicomorpha</taxon>
        <taxon>Miridae</taxon>
        <taxon>Mirini</taxon>
        <taxon>Apolygus</taxon>
    </lineage>
</organism>
<feature type="non-terminal residue" evidence="1">
    <location>
        <position position="347"/>
    </location>
</feature>
<proteinExistence type="predicted"/>
<dbReference type="InterPro" id="IPR006616">
    <property type="entry name" value="DM9_repeat"/>
</dbReference>
<reference evidence="1" key="1">
    <citation type="journal article" date="2021" name="Mol. Ecol. Resour.">
        <title>Apolygus lucorum genome provides insights into omnivorousness and mesophyll feeding.</title>
        <authorList>
            <person name="Liu Y."/>
            <person name="Liu H."/>
            <person name="Wang H."/>
            <person name="Huang T."/>
            <person name="Liu B."/>
            <person name="Yang B."/>
            <person name="Yin L."/>
            <person name="Li B."/>
            <person name="Zhang Y."/>
            <person name="Zhang S."/>
            <person name="Jiang F."/>
            <person name="Zhang X."/>
            <person name="Ren Y."/>
            <person name="Wang B."/>
            <person name="Wang S."/>
            <person name="Lu Y."/>
            <person name="Wu K."/>
            <person name="Fan W."/>
            <person name="Wang G."/>
        </authorList>
    </citation>
    <scope>NUCLEOTIDE SEQUENCE</scope>
    <source>
        <strain evidence="1">12Hb</strain>
    </source>
</reference>
<dbReference type="SMART" id="SM00696">
    <property type="entry name" value="DM9"/>
    <property type="match status" value="1"/>
</dbReference>
<sequence length="347" mass="38709">QDLLVTSPSTQIPNYPILGGFDEYGRDLFVGRAFKDNDLLPCYVTPGSYCVFSNNDVTDGNNTFDYLVGGVVYANGPKYSWLRNHRGEVPPAAVTLGQTKDGDPLFVGRAEFGSGLYIGKVVPNQALFAVYIANSYPNYIYTDYKQGWKHATACEYYTMNINCTGGTVIEMKTAWYGKAVPHLKGCKGESESMPSGGCPTNEYNIRLFREACHGKPSCSVNRGYNIPDPCNLLKWTEFWYDCVPVQDLLVTSPSTQIPNYPILGGFDEYGRDLFVGRAFKDNDLLPCYVTPGSYCVFSNNDVTDGNNTFDWQNGKEDGDGVVRNLPRLEFRDEMMLENFSPISETDQ</sequence>
<dbReference type="PANTHER" id="PTHR31649">
    <property type="entry name" value="AGAP009604-PA"/>
    <property type="match status" value="1"/>
</dbReference>
<gene>
    <name evidence="1" type="ORF">GE061_018478</name>
</gene>
<dbReference type="PANTHER" id="PTHR31649:SF10">
    <property type="entry name" value="IP19903P-RELATED"/>
    <property type="match status" value="1"/>
</dbReference>
<dbReference type="CDD" id="cd22823">
    <property type="entry name" value="Gal_Rha_Lectin"/>
    <property type="match status" value="1"/>
</dbReference>
<name>A0A8S9XE26_APOLU</name>